<comment type="caution">
    <text evidence="10">The sequence shown here is derived from an EMBL/GenBank/DDBJ whole genome shotgun (WGS) entry which is preliminary data.</text>
</comment>
<dbReference type="EMBL" id="BSNI01000002">
    <property type="protein sequence ID" value="GLQ18570.1"/>
    <property type="molecule type" value="Genomic_DNA"/>
</dbReference>
<comment type="function">
    <text evidence="2 9">Catalyzes a trans-dehydration via an enolate intermediate.</text>
</comment>
<feature type="binding site" evidence="9">
    <location>
        <position position="88"/>
    </location>
    <ligand>
        <name>substrate</name>
    </ligand>
</feature>
<reference evidence="10" key="2">
    <citation type="submission" date="2023-01" db="EMBL/GenBank/DDBJ databases">
        <title>Draft genome sequence of Maritalea porphyrae strain NBRC 107169.</title>
        <authorList>
            <person name="Sun Q."/>
            <person name="Mori K."/>
        </authorList>
    </citation>
    <scope>NUCLEOTIDE SEQUENCE</scope>
    <source>
        <strain evidence="10">NBRC 107169</strain>
    </source>
</reference>
<reference evidence="10" key="1">
    <citation type="journal article" date="2014" name="Int. J. Syst. Evol. Microbiol.">
        <title>Complete genome of a new Firmicutes species belonging to the dominant human colonic microbiota ('Ruminococcus bicirculans') reveals two chromosomes and a selective capacity to utilize plant glucans.</title>
        <authorList>
            <consortium name="NISC Comparative Sequencing Program"/>
            <person name="Wegmann U."/>
            <person name="Louis P."/>
            <person name="Goesmann A."/>
            <person name="Henrissat B."/>
            <person name="Duncan S.H."/>
            <person name="Flint H.J."/>
        </authorList>
    </citation>
    <scope>NUCLEOTIDE SEQUENCE</scope>
    <source>
        <strain evidence="10">NBRC 107169</strain>
    </source>
</reference>
<evidence type="ECO:0000256" key="1">
    <source>
        <dbReference type="ARBA" id="ARBA00001864"/>
    </source>
</evidence>
<comment type="similarity">
    <text evidence="4 9">Belongs to the type-II 3-dehydroquinase family.</text>
</comment>
<dbReference type="Pfam" id="PF01220">
    <property type="entry name" value="DHquinase_II"/>
    <property type="match status" value="1"/>
</dbReference>
<evidence type="ECO:0000313" key="10">
    <source>
        <dbReference type="EMBL" id="GLQ18570.1"/>
    </source>
</evidence>
<dbReference type="RefSeq" id="WP_284365597.1">
    <property type="nucleotide sequence ID" value="NZ_BSNI01000002.1"/>
</dbReference>
<dbReference type="PANTHER" id="PTHR21272">
    <property type="entry name" value="CATABOLIC 3-DEHYDROQUINASE"/>
    <property type="match status" value="1"/>
</dbReference>
<keyword evidence="9" id="KW-0028">Amino-acid biosynthesis</keyword>
<dbReference type="PIRSF" id="PIRSF001399">
    <property type="entry name" value="DHquinase_II"/>
    <property type="match status" value="1"/>
</dbReference>
<evidence type="ECO:0000256" key="2">
    <source>
        <dbReference type="ARBA" id="ARBA00003924"/>
    </source>
</evidence>
<keyword evidence="7 9" id="KW-0057">Aromatic amino acid biosynthesis</keyword>
<sequence>MAKKIAILNGPNLNLLGNREGDIYGNIGLAEIEAACADECARFDFELEFLQTNSEGELVTLIQQAGAACDGLVINPAAYTHTSVAIHDAIRAIAIPTIEVHLSNIYAREEFRHKSFVSPVATGTICGLGPTGYILAIGALATQIPE</sequence>
<protein>
    <recommendedName>
        <fullName evidence="6 9">3-dehydroquinate dehydratase</fullName>
        <shortName evidence="9">3-dehydroquinase</shortName>
        <ecNumber evidence="6 9">4.2.1.10</ecNumber>
    </recommendedName>
    <alternativeName>
        <fullName evidence="9">Type II DHQase</fullName>
    </alternativeName>
</protein>
<organism evidence="10 11">
    <name type="scientific">Maritalea porphyrae</name>
    <dbReference type="NCBI Taxonomy" id="880732"/>
    <lineage>
        <taxon>Bacteria</taxon>
        <taxon>Pseudomonadati</taxon>
        <taxon>Pseudomonadota</taxon>
        <taxon>Alphaproteobacteria</taxon>
        <taxon>Hyphomicrobiales</taxon>
        <taxon>Devosiaceae</taxon>
        <taxon>Maritalea</taxon>
    </lineage>
</organism>
<dbReference type="NCBIfam" id="TIGR01088">
    <property type="entry name" value="aroQ"/>
    <property type="match status" value="1"/>
</dbReference>
<comment type="catalytic activity">
    <reaction evidence="1 9">
        <text>3-dehydroquinate = 3-dehydroshikimate + H2O</text>
        <dbReference type="Rhea" id="RHEA:21096"/>
        <dbReference type="ChEBI" id="CHEBI:15377"/>
        <dbReference type="ChEBI" id="CHEBI:16630"/>
        <dbReference type="ChEBI" id="CHEBI:32364"/>
        <dbReference type="EC" id="4.2.1.10"/>
    </reaction>
</comment>
<dbReference type="Gene3D" id="3.40.50.9100">
    <property type="entry name" value="Dehydroquinase, class II"/>
    <property type="match status" value="1"/>
</dbReference>
<dbReference type="NCBIfam" id="NF003805">
    <property type="entry name" value="PRK05395.1-2"/>
    <property type="match status" value="1"/>
</dbReference>
<gene>
    <name evidence="10" type="primary">aroQ1</name>
    <name evidence="9" type="synonym">aroQ</name>
    <name evidence="10" type="ORF">GCM10007879_28190</name>
</gene>
<evidence type="ECO:0000256" key="3">
    <source>
        <dbReference type="ARBA" id="ARBA00004902"/>
    </source>
</evidence>
<feature type="binding site" evidence="9">
    <location>
        <begin position="102"/>
        <end position="103"/>
    </location>
    <ligand>
        <name>substrate</name>
    </ligand>
</feature>
<evidence type="ECO:0000256" key="6">
    <source>
        <dbReference type="ARBA" id="ARBA00012060"/>
    </source>
</evidence>
<comment type="pathway">
    <text evidence="3 9">Metabolic intermediate biosynthesis; chorismate biosynthesis; chorismate from D-erythrose 4-phosphate and phosphoenolpyruvate: step 3/7.</text>
</comment>
<dbReference type="InterPro" id="IPR036441">
    <property type="entry name" value="DHquinase_II_sf"/>
</dbReference>
<dbReference type="HAMAP" id="MF_00169">
    <property type="entry name" value="AroQ"/>
    <property type="match status" value="1"/>
</dbReference>
<dbReference type="NCBIfam" id="NF003806">
    <property type="entry name" value="PRK05395.1-3"/>
    <property type="match status" value="1"/>
</dbReference>
<dbReference type="SUPFAM" id="SSF52304">
    <property type="entry name" value="Type II 3-dehydroquinate dehydratase"/>
    <property type="match status" value="1"/>
</dbReference>
<dbReference type="PANTHER" id="PTHR21272:SF3">
    <property type="entry name" value="CATABOLIC 3-DEHYDROQUINASE"/>
    <property type="match status" value="1"/>
</dbReference>
<keyword evidence="8 9" id="KW-0456">Lyase</keyword>
<feature type="binding site" evidence="9">
    <location>
        <position position="112"/>
    </location>
    <ligand>
        <name>substrate</name>
    </ligand>
</feature>
<comment type="subunit">
    <text evidence="5 9">Homododecamer.</text>
</comment>
<name>A0ABQ5UTF5_9HYPH</name>
<feature type="site" description="Transition state stabilizer" evidence="9">
    <location>
        <position position="19"/>
    </location>
</feature>
<dbReference type="PROSITE" id="PS01029">
    <property type="entry name" value="DEHYDROQUINASE_II"/>
    <property type="match status" value="1"/>
</dbReference>
<dbReference type="InterPro" id="IPR001874">
    <property type="entry name" value="DHquinase_II"/>
</dbReference>
<evidence type="ECO:0000256" key="8">
    <source>
        <dbReference type="ARBA" id="ARBA00023239"/>
    </source>
</evidence>
<keyword evidence="11" id="KW-1185">Reference proteome</keyword>
<dbReference type="CDD" id="cd00466">
    <property type="entry name" value="DHQase_II"/>
    <property type="match status" value="1"/>
</dbReference>
<evidence type="ECO:0000256" key="4">
    <source>
        <dbReference type="ARBA" id="ARBA00011037"/>
    </source>
</evidence>
<feature type="binding site" evidence="9">
    <location>
        <position position="81"/>
    </location>
    <ligand>
        <name>substrate</name>
    </ligand>
</feature>
<proteinExistence type="inferred from homology"/>
<evidence type="ECO:0000256" key="9">
    <source>
        <dbReference type="HAMAP-Rule" id="MF_00169"/>
    </source>
</evidence>
<evidence type="ECO:0000256" key="5">
    <source>
        <dbReference type="ARBA" id="ARBA00011193"/>
    </source>
</evidence>
<accession>A0ABQ5UTF5</accession>
<evidence type="ECO:0000256" key="7">
    <source>
        <dbReference type="ARBA" id="ARBA00023141"/>
    </source>
</evidence>
<dbReference type="EC" id="4.2.1.10" evidence="6 9"/>
<dbReference type="InterPro" id="IPR018509">
    <property type="entry name" value="DHquinase_II_CS"/>
</dbReference>
<evidence type="ECO:0000313" key="11">
    <source>
        <dbReference type="Proteomes" id="UP001161405"/>
    </source>
</evidence>
<feature type="active site" description="Proton acceptor" evidence="9">
    <location>
        <position position="24"/>
    </location>
</feature>
<feature type="active site" description="Proton donor" evidence="9">
    <location>
        <position position="101"/>
    </location>
</feature>
<dbReference type="Proteomes" id="UP001161405">
    <property type="component" value="Unassembled WGS sequence"/>
</dbReference>
<feature type="binding site" evidence="9">
    <location>
        <position position="75"/>
    </location>
    <ligand>
        <name>substrate</name>
    </ligand>
</feature>
<dbReference type="NCBIfam" id="NF003807">
    <property type="entry name" value="PRK05395.1-4"/>
    <property type="match status" value="1"/>
</dbReference>